<protein>
    <recommendedName>
        <fullName evidence="2">Reverse transcriptase domain-containing protein</fullName>
    </recommendedName>
</protein>
<dbReference type="InterPro" id="IPR044730">
    <property type="entry name" value="RNase_H-like_dom_plant"/>
</dbReference>
<dbReference type="InterPro" id="IPR000477">
    <property type="entry name" value="RT_dom"/>
</dbReference>
<dbReference type="Gene3D" id="3.60.10.10">
    <property type="entry name" value="Endonuclease/exonuclease/phosphatase"/>
    <property type="match status" value="1"/>
</dbReference>
<evidence type="ECO:0000313" key="4">
    <source>
        <dbReference type="Proteomes" id="UP001231189"/>
    </source>
</evidence>
<dbReference type="GO" id="GO:0004523">
    <property type="term" value="F:RNA-DNA hybrid ribonuclease activity"/>
    <property type="evidence" value="ECO:0007669"/>
    <property type="project" value="InterPro"/>
</dbReference>
<dbReference type="InterPro" id="IPR012337">
    <property type="entry name" value="RNaseH-like_sf"/>
</dbReference>
<dbReference type="PANTHER" id="PTHR33116">
    <property type="entry name" value="REVERSE TRANSCRIPTASE ZINC-BINDING DOMAIN-CONTAINING PROTEIN-RELATED-RELATED"/>
    <property type="match status" value="1"/>
</dbReference>
<dbReference type="Gene3D" id="3.30.420.10">
    <property type="entry name" value="Ribonuclease H-like superfamily/Ribonuclease H"/>
    <property type="match status" value="1"/>
</dbReference>
<feature type="compositionally biased region" description="Gly residues" evidence="1">
    <location>
        <begin position="1"/>
        <end position="14"/>
    </location>
</feature>
<gene>
    <name evidence="3" type="ORF">QYE76_066995</name>
</gene>
<dbReference type="CDD" id="cd01650">
    <property type="entry name" value="RT_nLTR_like"/>
    <property type="match status" value="1"/>
</dbReference>
<dbReference type="PANTHER" id="PTHR33116:SF86">
    <property type="entry name" value="REVERSE TRANSCRIPTASE DOMAIN-CONTAINING PROTEIN"/>
    <property type="match status" value="1"/>
</dbReference>
<dbReference type="EMBL" id="JAUUTY010000004">
    <property type="protein sequence ID" value="KAK1649190.1"/>
    <property type="molecule type" value="Genomic_DNA"/>
</dbReference>
<dbReference type="InterPro" id="IPR002156">
    <property type="entry name" value="RNaseH_domain"/>
</dbReference>
<dbReference type="Proteomes" id="UP001231189">
    <property type="component" value="Unassembled WGS sequence"/>
</dbReference>
<evidence type="ECO:0000313" key="3">
    <source>
        <dbReference type="EMBL" id="KAK1649190.1"/>
    </source>
</evidence>
<feature type="region of interest" description="Disordered" evidence="1">
    <location>
        <begin position="1"/>
        <end position="27"/>
    </location>
</feature>
<dbReference type="Pfam" id="PF00078">
    <property type="entry name" value="RVT_1"/>
    <property type="match status" value="1"/>
</dbReference>
<dbReference type="Pfam" id="PF13966">
    <property type="entry name" value="zf-RVT"/>
    <property type="match status" value="1"/>
</dbReference>
<dbReference type="PROSITE" id="PS50878">
    <property type="entry name" value="RT_POL"/>
    <property type="match status" value="1"/>
</dbReference>
<accession>A0AAD8WBA1</accession>
<organism evidence="3 4">
    <name type="scientific">Lolium multiflorum</name>
    <name type="common">Italian ryegrass</name>
    <name type="synonym">Lolium perenne subsp. multiflorum</name>
    <dbReference type="NCBI Taxonomy" id="4521"/>
    <lineage>
        <taxon>Eukaryota</taxon>
        <taxon>Viridiplantae</taxon>
        <taxon>Streptophyta</taxon>
        <taxon>Embryophyta</taxon>
        <taxon>Tracheophyta</taxon>
        <taxon>Spermatophyta</taxon>
        <taxon>Magnoliopsida</taxon>
        <taxon>Liliopsida</taxon>
        <taxon>Poales</taxon>
        <taxon>Poaceae</taxon>
        <taxon>BOP clade</taxon>
        <taxon>Pooideae</taxon>
        <taxon>Poodae</taxon>
        <taxon>Poeae</taxon>
        <taxon>Poeae Chloroplast Group 2 (Poeae type)</taxon>
        <taxon>Loliodinae</taxon>
        <taxon>Loliinae</taxon>
        <taxon>Lolium</taxon>
    </lineage>
</organism>
<proteinExistence type="predicted"/>
<dbReference type="CDD" id="cd06222">
    <property type="entry name" value="RNase_H_like"/>
    <property type="match status" value="1"/>
</dbReference>
<dbReference type="InterPro" id="IPR026960">
    <property type="entry name" value="RVT-Znf"/>
</dbReference>
<dbReference type="GO" id="GO:0003676">
    <property type="term" value="F:nucleic acid binding"/>
    <property type="evidence" value="ECO:0007669"/>
    <property type="project" value="InterPro"/>
</dbReference>
<dbReference type="SUPFAM" id="SSF56219">
    <property type="entry name" value="DNase I-like"/>
    <property type="match status" value="1"/>
</dbReference>
<dbReference type="InterPro" id="IPR036691">
    <property type="entry name" value="Endo/exonu/phosph_ase_sf"/>
</dbReference>
<comment type="caution">
    <text evidence="3">The sequence shown here is derived from an EMBL/GenBank/DDBJ whole genome shotgun (WGS) entry which is preliminary data.</text>
</comment>
<feature type="domain" description="Reverse transcriptase" evidence="2">
    <location>
        <begin position="986"/>
        <end position="1268"/>
    </location>
</feature>
<dbReference type="InterPro" id="IPR005135">
    <property type="entry name" value="Endo/exonuclease/phosphatase"/>
</dbReference>
<sequence>MASAHGGGDQGGSGEDPTRPKPCSGRTLLLEGNKTISDGYVVEEVSSSNWHAPAREGLGADEEDLLAGEVDMEDDAFVEEEPDEVPAPSPAPWRLMARYLGATFAPIKPKWFIITLNSEGDYNHVEKGGPWIHLGNALLVQPLKGTERPSATDLTTLPIWVHMYDVPWDKQNVANGRKWGSKLGKVVAVDVDKSKYRDFLRVRIEIPINKRLQTRITTGVRDRPETHSTYILRYERVPYFCFWCGFVGHNDTVREKKRLGIPSLGYDESLRCSPMRKYEYRPAVAPPAAPPLAKRGLDFSSSGDNSETLSVPKVRVKKSAYKHEEVLVPQPVDAQDGFERTEREGEPGAECDLAILLDALRVQYPAESLTSIREQLYQQRELFQQSQKDILPSLEHNKQPEVPHVYVVHPLAMRQGPFPPGSADMIPALRGLNSWVPSESSADSGMPEVSSVLGKRMASETEEEAESAANSRAMVLHDNEDAGNAQKRGRPRGRWSTDGFAWSDPSGTMNCFSLNCRGAGNKPTVRDIVGLSRSVDAKIVFLCETRQKAEKMKSLRGRLGLKGFVGMDSEGRSGGLALFWHEHLVVDIQEVTDRYIDLHIQLSQSDPPWRLTCVYGEPKVENRHLMWDKLRALKPRSDHPWCVLGDFNEAMWGFEHFSATPRSESQMRNFREALELCELVDLGFSGQAFTYDNKRSGRANVQVRLDRAVACNLWRNIFAEAKVIHKVTPCSDHCAVVLECVPEPEIKPRPTRRYYEVMWERDPSLPERVATAWEEAGAKHTLGDIQIGLGSVMGRLQQWSKAKFGAVNRELEKARNKLAELMNMNADRMEIREVTDKMNELLYPEEMMWMQRSSIAWLREGDRNTKFFHSKAVWRARKNKIKRLQDEDGNWQTEQGSMGRMATAYFKNLFTADPGLVADPVLGLFEEKITPDMNEKLCSEFSDKEISDALFQIGPLKAPGPDGFPARFFQRNWGALKEEIIAGVKNFFQTGVMPSGVNDTTIVLIPKMDDPENLTHFRPISLCNVIYKVVSKCLVNKLRPLLDDIISEAQSAFVPGRLITDNAMLAFECIHHIQQEKDPENSFCAYKLDLSKAYDRVDWVFLERMMLKLGFAHQWVHWIMRCVTSVRYSIKLNGTLLESFAPSRGLRQGDPLSPFLFLFVADGLAALLKQGMNSGMVEPIKVCRRAPGVSHLLFADDTLLFFKADPHQAQHVSEIIDTYASATGQLINRAKCSILFGPRCHPVTCTSVRQILQVQPEDFEDKYLGLPTPQGRMHKGRFQNLQARLLKRMLVWGDGIPSQAGKEALIKSIAQAIPTYIMSVFKLPMAVCDDLMRMVRNYWWGSSQAKRKTHWISWDKITMSKDHGGLGFRNVRVFNQALLARQAWRLLTNPNSLCARVLKAKYYPNGVLQDTVFSSNASPTWQGVQHGLELLKKGLVWLVGNGEQIRVWRDPWLPRPHSYMPISEPGDCRLRRVSAFISEQGSWNMQLVRKHFVHADVEVIEQIKLSPRRSVVVLAWAPSPSGVFSVKSAYWLGMNELSRPSQGATSRAPNGRRAIWKALWGCPAPPKVRIFGWKLATNSLATWENKKKRNMEITDTCVICGMECESTFHTFCRCPMARNLWQAMKEVWPLPSLTDLTSSGSEWLLHLLDGRAETVRVMILMTLWRIWYCRNEVVHLKPAPPIEVSKGFLCSYLQSILTIKHFPEADPAKGKTLVFCDGNVDNMATKKAKIVVPQRPWRKPPEGHVKLNVDGSFCSKSGTGGSGVILRNDGGAVIVSASSYLPSCMCPLEAELEACRQGLALALDWSNLPCLVELDCCEAVKMIRSGELDRSPFAGLVQEIKHLMAALHSGSIATIGREQNLVSHLLANLGRTSSRSQVWPGSGPELVLAQCHTDCSHVE</sequence>
<evidence type="ECO:0000256" key="1">
    <source>
        <dbReference type="SAM" id="MobiDB-lite"/>
    </source>
</evidence>
<dbReference type="Pfam" id="PF03372">
    <property type="entry name" value="Exo_endo_phos"/>
    <property type="match status" value="1"/>
</dbReference>
<dbReference type="Pfam" id="PF13456">
    <property type="entry name" value="RVT_3"/>
    <property type="match status" value="1"/>
</dbReference>
<dbReference type="InterPro" id="IPR036397">
    <property type="entry name" value="RNaseH_sf"/>
</dbReference>
<keyword evidence="4" id="KW-1185">Reference proteome</keyword>
<evidence type="ECO:0000259" key="2">
    <source>
        <dbReference type="PROSITE" id="PS50878"/>
    </source>
</evidence>
<reference evidence="3" key="1">
    <citation type="submission" date="2023-07" db="EMBL/GenBank/DDBJ databases">
        <title>A chromosome-level genome assembly of Lolium multiflorum.</title>
        <authorList>
            <person name="Chen Y."/>
            <person name="Copetti D."/>
            <person name="Kolliker R."/>
            <person name="Studer B."/>
        </authorList>
    </citation>
    <scope>NUCLEOTIDE SEQUENCE</scope>
    <source>
        <strain evidence="3">02402/16</strain>
        <tissue evidence="3">Leaf</tissue>
    </source>
</reference>
<dbReference type="SUPFAM" id="SSF53098">
    <property type="entry name" value="Ribonuclease H-like"/>
    <property type="match status" value="1"/>
</dbReference>
<name>A0AAD8WBA1_LOLMU</name>